<reference evidence="2" key="1">
    <citation type="submission" date="2021-10" db="EMBL/GenBank/DDBJ databases">
        <title>De novo Genome Assembly of Clathrus columnatus (Basidiomycota, Fungi) Using Illumina and Nanopore Sequence Data.</title>
        <authorList>
            <person name="Ogiso-Tanaka E."/>
            <person name="Itagaki H."/>
            <person name="Hosoya T."/>
            <person name="Hosaka K."/>
        </authorList>
    </citation>
    <scope>NUCLEOTIDE SEQUENCE</scope>
    <source>
        <strain evidence="2">MO-923</strain>
    </source>
</reference>
<evidence type="ECO:0000313" key="2">
    <source>
        <dbReference type="EMBL" id="GJJ15490.1"/>
    </source>
</evidence>
<evidence type="ECO:0000313" key="3">
    <source>
        <dbReference type="Proteomes" id="UP001050691"/>
    </source>
</evidence>
<dbReference type="Proteomes" id="UP001050691">
    <property type="component" value="Unassembled WGS sequence"/>
</dbReference>
<accession>A0AAV5AUC6</accession>
<dbReference type="EMBL" id="BPWL01000011">
    <property type="protein sequence ID" value="GJJ15490.1"/>
    <property type="molecule type" value="Genomic_DNA"/>
</dbReference>
<comment type="caution">
    <text evidence="2">The sequence shown here is derived from an EMBL/GenBank/DDBJ whole genome shotgun (WGS) entry which is preliminary data.</text>
</comment>
<protein>
    <submittedName>
        <fullName evidence="2">Uncharacterized protein</fullName>
    </submittedName>
</protein>
<organism evidence="2 3">
    <name type="scientific">Clathrus columnatus</name>
    <dbReference type="NCBI Taxonomy" id="1419009"/>
    <lineage>
        <taxon>Eukaryota</taxon>
        <taxon>Fungi</taxon>
        <taxon>Dikarya</taxon>
        <taxon>Basidiomycota</taxon>
        <taxon>Agaricomycotina</taxon>
        <taxon>Agaricomycetes</taxon>
        <taxon>Phallomycetidae</taxon>
        <taxon>Phallales</taxon>
        <taxon>Clathraceae</taxon>
        <taxon>Clathrus</taxon>
    </lineage>
</organism>
<sequence length="193" mass="22279">MAQQLPTELDIYKIITVPDYLLTHLYPTVLPVPLEGPLTPVTSTQTEPVIYSSDEDPEEDVSSNKEEGDEEEAEEEKETEILEGVKSEEEWIPDEDWAETYFRRRALLKYWILQREILSLGDLIAKYDITDWLIEISRETRLPHQAHSLFEGSYIPPSAGIYAARLHDHISLTEEEEKLFEEQAGEPLVPYGF</sequence>
<keyword evidence="3" id="KW-1185">Reference proteome</keyword>
<name>A0AAV5AUC6_9AGAM</name>
<dbReference type="AlphaFoldDB" id="A0AAV5AUC6"/>
<feature type="region of interest" description="Disordered" evidence="1">
    <location>
        <begin position="40"/>
        <end position="81"/>
    </location>
</feature>
<proteinExistence type="predicted"/>
<gene>
    <name evidence="2" type="ORF">Clacol_009768</name>
</gene>
<evidence type="ECO:0000256" key="1">
    <source>
        <dbReference type="SAM" id="MobiDB-lite"/>
    </source>
</evidence>
<feature type="compositionally biased region" description="Acidic residues" evidence="1">
    <location>
        <begin position="53"/>
        <end position="78"/>
    </location>
</feature>